<evidence type="ECO:0000256" key="7">
    <source>
        <dbReference type="SAM" id="MobiDB-lite"/>
    </source>
</evidence>
<dbReference type="PANTHER" id="PTHR12219">
    <property type="entry name" value="NADH-UBIQUINONE OXIDOREDUCTASE"/>
    <property type="match status" value="1"/>
</dbReference>
<evidence type="ECO:0000256" key="6">
    <source>
        <dbReference type="ARBA" id="ARBA00023136"/>
    </source>
</evidence>
<feature type="region of interest" description="Disordered" evidence="7">
    <location>
        <begin position="1"/>
        <end position="30"/>
    </location>
</feature>
<evidence type="ECO:0000256" key="2">
    <source>
        <dbReference type="ARBA" id="ARBA00022448"/>
    </source>
</evidence>
<dbReference type="PANTHER" id="PTHR12219:SF8">
    <property type="entry name" value="NADH DEHYDROGENASE [UBIQUINONE] IRON-SULFUR PROTEIN 4, MITOCHONDRIAL"/>
    <property type="match status" value="1"/>
</dbReference>
<evidence type="ECO:0000256" key="4">
    <source>
        <dbReference type="ARBA" id="ARBA00022946"/>
    </source>
</evidence>
<dbReference type="EMBL" id="BSYI01000006">
    <property type="protein sequence ID" value="GMG81793.1"/>
    <property type="molecule type" value="Genomic_DNA"/>
</dbReference>
<proteinExistence type="predicted"/>
<keyword evidence="2" id="KW-0813">Transport</keyword>
<keyword evidence="4" id="KW-0809">Transit peptide</keyword>
<evidence type="ECO:0000256" key="5">
    <source>
        <dbReference type="ARBA" id="ARBA00022982"/>
    </source>
</evidence>
<dbReference type="InterPro" id="IPR038532">
    <property type="entry name" value="NDUFS4-like_sf"/>
</dbReference>
<accession>A0ABQ6LKN0</accession>
<dbReference type="Gene3D" id="3.30.160.190">
    <property type="entry name" value="atu1810 like domain"/>
    <property type="match status" value="1"/>
</dbReference>
<comment type="subcellular location">
    <subcellularLocation>
        <location evidence="1">Membrane</location>
    </subcellularLocation>
</comment>
<dbReference type="Proteomes" id="UP001239909">
    <property type="component" value="Unassembled WGS sequence"/>
</dbReference>
<feature type="compositionally biased region" description="Polar residues" evidence="7">
    <location>
        <begin position="20"/>
        <end position="30"/>
    </location>
</feature>
<keyword evidence="6" id="KW-0472">Membrane</keyword>
<dbReference type="InterPro" id="IPR006885">
    <property type="entry name" value="NADH_UbQ_FeS_4_mit-like"/>
</dbReference>
<protein>
    <submittedName>
        <fullName evidence="8">ETC complex I subunit</fullName>
    </submittedName>
</protein>
<dbReference type="Pfam" id="PF04800">
    <property type="entry name" value="NDUS4"/>
    <property type="match status" value="1"/>
</dbReference>
<sequence length="115" mass="13333">MRILARTEQEEPMQARIYQPSKSAMTSGQGNARGWVLEYVPAEPRRIDPLMGWTGSGDTRRQIRLRFDSKDEAVSYARRHGIAFVVEEPKPRRHNIRPMGYAGNFAHNRRGNWTH</sequence>
<keyword evidence="9" id="KW-1185">Reference proteome</keyword>
<reference evidence="8 9" key="1">
    <citation type="submission" date="2023-04" db="EMBL/GenBank/DDBJ databases">
        <title>Marinoamorphus aggregata gen. nov., sp. Nov., isolate from tissue of brittle star Ophioplocus japonicus.</title>
        <authorList>
            <person name="Kawano K."/>
            <person name="Sawayama S."/>
            <person name="Nakagawa S."/>
        </authorList>
    </citation>
    <scope>NUCLEOTIDE SEQUENCE [LARGE SCALE GENOMIC DNA]</scope>
    <source>
        <strain evidence="8 9">NKW23</strain>
    </source>
</reference>
<evidence type="ECO:0000256" key="1">
    <source>
        <dbReference type="ARBA" id="ARBA00004370"/>
    </source>
</evidence>
<evidence type="ECO:0000313" key="9">
    <source>
        <dbReference type="Proteomes" id="UP001239909"/>
    </source>
</evidence>
<evidence type="ECO:0000256" key="3">
    <source>
        <dbReference type="ARBA" id="ARBA00022660"/>
    </source>
</evidence>
<keyword evidence="5" id="KW-0249">Electron transport</keyword>
<evidence type="ECO:0000313" key="8">
    <source>
        <dbReference type="EMBL" id="GMG81793.1"/>
    </source>
</evidence>
<comment type="caution">
    <text evidence="8">The sequence shown here is derived from an EMBL/GenBank/DDBJ whole genome shotgun (WGS) entry which is preliminary data.</text>
</comment>
<name>A0ABQ6LKN0_9RHOB</name>
<gene>
    <name evidence="8" type="ORF">LNKW23_10060</name>
</gene>
<organism evidence="8 9">
    <name type="scientific">Paralimibaculum aggregatum</name>
    <dbReference type="NCBI Taxonomy" id="3036245"/>
    <lineage>
        <taxon>Bacteria</taxon>
        <taxon>Pseudomonadati</taxon>
        <taxon>Pseudomonadota</taxon>
        <taxon>Alphaproteobacteria</taxon>
        <taxon>Rhodobacterales</taxon>
        <taxon>Paracoccaceae</taxon>
        <taxon>Paralimibaculum</taxon>
    </lineage>
</organism>
<keyword evidence="3" id="KW-0679">Respiratory chain</keyword>